<organism evidence="3">
    <name type="scientific">Bactrocera latifrons</name>
    <name type="common">Malaysian fruit fly</name>
    <name type="synonym">Chaetodacus latifrons</name>
    <dbReference type="NCBI Taxonomy" id="174628"/>
    <lineage>
        <taxon>Eukaryota</taxon>
        <taxon>Metazoa</taxon>
        <taxon>Ecdysozoa</taxon>
        <taxon>Arthropoda</taxon>
        <taxon>Hexapoda</taxon>
        <taxon>Insecta</taxon>
        <taxon>Pterygota</taxon>
        <taxon>Neoptera</taxon>
        <taxon>Endopterygota</taxon>
        <taxon>Diptera</taxon>
        <taxon>Brachycera</taxon>
        <taxon>Muscomorpha</taxon>
        <taxon>Tephritoidea</taxon>
        <taxon>Tephritidae</taxon>
        <taxon>Bactrocera</taxon>
        <taxon>Bactrocera</taxon>
    </lineage>
</organism>
<dbReference type="AlphaFoldDB" id="A0A0K8U7S8"/>
<dbReference type="EMBL" id="GDHF01009121">
    <property type="protein sequence ID" value="JAI43193.1"/>
    <property type="molecule type" value="Transcribed_RNA"/>
</dbReference>
<dbReference type="EMBL" id="GDHF01029607">
    <property type="protein sequence ID" value="JAI22707.1"/>
    <property type="molecule type" value="Transcribed_RNA"/>
</dbReference>
<feature type="binding site" evidence="1">
    <location>
        <position position="234"/>
    </location>
    <ligand>
        <name>ATP</name>
        <dbReference type="ChEBI" id="CHEBI:30616"/>
    </ligand>
</feature>
<name>A0A0K8U7S8_BACLA</name>
<proteinExistence type="predicted"/>
<dbReference type="OrthoDB" id="8583677at2759"/>
<feature type="region of interest" description="Disordered" evidence="2">
    <location>
        <begin position="77"/>
        <end position="104"/>
    </location>
</feature>
<dbReference type="GO" id="GO:0004674">
    <property type="term" value="F:protein serine/threonine kinase activity"/>
    <property type="evidence" value="ECO:0007669"/>
    <property type="project" value="TreeGrafter"/>
</dbReference>
<evidence type="ECO:0000256" key="2">
    <source>
        <dbReference type="SAM" id="MobiDB-lite"/>
    </source>
</evidence>
<evidence type="ECO:0000313" key="4">
    <source>
        <dbReference type="EMBL" id="JAI43193.1"/>
    </source>
</evidence>
<feature type="binding site" evidence="1">
    <location>
        <position position="250"/>
    </location>
    <ligand>
        <name>ATP</name>
        <dbReference type="ChEBI" id="CHEBI:30616"/>
    </ligand>
</feature>
<accession>A0A0K8U7S8</accession>
<dbReference type="GO" id="GO:0005524">
    <property type="term" value="F:ATP binding"/>
    <property type="evidence" value="ECO:0007669"/>
    <property type="project" value="UniProtKB-KW"/>
</dbReference>
<reference evidence="3" key="1">
    <citation type="submission" date="2015-06" db="EMBL/GenBank/DDBJ databases">
        <authorList>
            <person name="Hoefler B.C."/>
            <person name="Straight P.D."/>
        </authorList>
    </citation>
    <scope>NUCLEOTIDE SEQUENCE</scope>
</reference>
<dbReference type="InterPro" id="IPR024869">
    <property type="entry name" value="FAM20"/>
</dbReference>
<evidence type="ECO:0000256" key="1">
    <source>
        <dbReference type="PIRSR" id="PIRSR624869-2"/>
    </source>
</evidence>
<keyword evidence="1" id="KW-0067">ATP-binding</keyword>
<keyword evidence="1" id="KW-0547">Nucleotide-binding</keyword>
<dbReference type="PANTHER" id="PTHR12450:SF22">
    <property type="entry name" value="EXTRACELLULAR SERINE_THREONINE PROTEIN CG31145"/>
    <property type="match status" value="1"/>
</dbReference>
<dbReference type="GO" id="GO:0005794">
    <property type="term" value="C:Golgi apparatus"/>
    <property type="evidence" value="ECO:0007669"/>
    <property type="project" value="TreeGrafter"/>
</dbReference>
<sequence length="253" mass="27762">MGLLRSMKLKDRLAISLGATLILLTLLLVVDVQMDFGVTNRHLLQQQSRVRYVNENDGGDTGGTGAFRDFKRKFLQKSNSSGSKETATPTTTQSRPAGTAAGGSSADVAAAAGAGASGVQQDAAAREDMLAIQKLEREPHDPFDDLFRLLMGLDKTDYSHVLIDDDGSVITENPTIAEMTGLKPSKNATNLERFQWHISKRELYKENDTIVDEVIHDMIKLPVQHVVQKEGGTQLKLIIEFPSDIKALMKPMR</sequence>
<dbReference type="PANTHER" id="PTHR12450">
    <property type="entry name" value="DENTIN MATRIX PROTEIN 4 PROTEIN FAM20"/>
    <property type="match status" value="1"/>
</dbReference>
<evidence type="ECO:0000313" key="3">
    <source>
        <dbReference type="EMBL" id="JAI22707.1"/>
    </source>
</evidence>
<feature type="compositionally biased region" description="Polar residues" evidence="2">
    <location>
        <begin position="77"/>
        <end position="96"/>
    </location>
</feature>
<gene>
    <name evidence="3" type="primary">FAM20C_4</name>
    <name evidence="4" type="synonym">FAM20C_3</name>
    <name evidence="3" type="ORF">c2_g1_i2</name>
    <name evidence="4" type="ORF">c2_g1_i9</name>
</gene>
<protein>
    <submittedName>
        <fullName evidence="3">Dentin matrix protein 4</fullName>
    </submittedName>
</protein>